<reference evidence="2 3" key="1">
    <citation type="submission" date="2019-11" db="EMBL/GenBank/DDBJ databases">
        <title>Characterization of Elizabethkingia argenteiflava sp. nov., isolated from inner surface of Soybean Pods.</title>
        <authorList>
            <person name="Mo S."/>
        </authorList>
    </citation>
    <scope>NUCLEOTIDE SEQUENCE [LARGE SCALE GENOMIC DNA]</scope>
    <source>
        <strain evidence="2 3">YB22</strain>
    </source>
</reference>
<dbReference type="PANTHER" id="PTHR47515:SF2">
    <property type="entry name" value="INTEGRASE CORE DOMAIN PROTEIN"/>
    <property type="match status" value="1"/>
</dbReference>
<evidence type="ECO:0000313" key="2">
    <source>
        <dbReference type="EMBL" id="NAW49874.1"/>
    </source>
</evidence>
<dbReference type="SUPFAM" id="SSF53098">
    <property type="entry name" value="Ribonuclease H-like"/>
    <property type="match status" value="1"/>
</dbReference>
<dbReference type="InterPro" id="IPR012337">
    <property type="entry name" value="RNaseH-like_sf"/>
</dbReference>
<comment type="caution">
    <text evidence="2">The sequence shown here is derived from an EMBL/GenBank/DDBJ whole genome shotgun (WGS) entry which is preliminary data.</text>
</comment>
<keyword evidence="3" id="KW-1185">Reference proteome</keyword>
<dbReference type="PANTHER" id="PTHR47515">
    <property type="entry name" value="LOW CALCIUM RESPONSE LOCUS PROTEIN T"/>
    <property type="match status" value="1"/>
</dbReference>
<evidence type="ECO:0000259" key="1">
    <source>
        <dbReference type="PROSITE" id="PS50994"/>
    </source>
</evidence>
<name>A0A845PPX6_9FLAO</name>
<dbReference type="Gene3D" id="3.30.420.10">
    <property type="entry name" value="Ribonuclease H-like superfamily/Ribonuclease H"/>
    <property type="match status" value="1"/>
</dbReference>
<dbReference type="PROSITE" id="PS50994">
    <property type="entry name" value="INTEGRASE"/>
    <property type="match status" value="1"/>
</dbReference>
<dbReference type="AlphaFoldDB" id="A0A845PPX6"/>
<sequence length="101" mass="11936">SDVMENGRKFRSFNVIDDYNREVLFIEVDYSLKSSRVVWVLNHLIGRYGKPQSIRMDNGPELIAGLMTHWSKANSITFQYIEPGKPMQNGYIERFNRTYRE</sequence>
<dbReference type="Pfam" id="PF00665">
    <property type="entry name" value="rve"/>
    <property type="match status" value="1"/>
</dbReference>
<evidence type="ECO:0000313" key="3">
    <source>
        <dbReference type="Proteomes" id="UP000553459"/>
    </source>
</evidence>
<proteinExistence type="predicted"/>
<gene>
    <name evidence="2" type="ORF">GNY06_00105</name>
</gene>
<feature type="non-terminal residue" evidence="2">
    <location>
        <position position="101"/>
    </location>
</feature>
<dbReference type="Proteomes" id="UP000553459">
    <property type="component" value="Unassembled WGS sequence"/>
</dbReference>
<dbReference type="GO" id="GO:0015074">
    <property type="term" value="P:DNA integration"/>
    <property type="evidence" value="ECO:0007669"/>
    <property type="project" value="InterPro"/>
</dbReference>
<protein>
    <submittedName>
        <fullName evidence="2">DDE-type integrase/transposase/recombinase</fullName>
    </submittedName>
</protein>
<organism evidence="2 3">
    <name type="scientific">Elizabethkingia argenteiflava</name>
    <dbReference type="NCBI Taxonomy" id="2681556"/>
    <lineage>
        <taxon>Bacteria</taxon>
        <taxon>Pseudomonadati</taxon>
        <taxon>Bacteroidota</taxon>
        <taxon>Flavobacteriia</taxon>
        <taxon>Flavobacteriales</taxon>
        <taxon>Weeksellaceae</taxon>
        <taxon>Elizabethkingia</taxon>
    </lineage>
</organism>
<dbReference type="EMBL" id="JAAABJ010000027">
    <property type="protein sequence ID" value="NAW49874.1"/>
    <property type="molecule type" value="Genomic_DNA"/>
</dbReference>
<feature type="domain" description="Integrase catalytic" evidence="1">
    <location>
        <begin position="1"/>
        <end position="101"/>
    </location>
</feature>
<feature type="non-terminal residue" evidence="2">
    <location>
        <position position="1"/>
    </location>
</feature>
<dbReference type="InterPro" id="IPR036397">
    <property type="entry name" value="RNaseH_sf"/>
</dbReference>
<dbReference type="InterPro" id="IPR001584">
    <property type="entry name" value="Integrase_cat-core"/>
</dbReference>
<accession>A0A845PPX6</accession>
<dbReference type="GO" id="GO:0003676">
    <property type="term" value="F:nucleic acid binding"/>
    <property type="evidence" value="ECO:0007669"/>
    <property type="project" value="InterPro"/>
</dbReference>
<dbReference type="RefSeq" id="WP_166518292.1">
    <property type="nucleotide sequence ID" value="NZ_JAAABJ010000027.1"/>
</dbReference>